<dbReference type="CDD" id="cd12797">
    <property type="entry name" value="M23_peptidase"/>
    <property type="match status" value="1"/>
</dbReference>
<feature type="domain" description="M23ase beta-sheet core" evidence="4">
    <location>
        <begin position="333"/>
        <end position="430"/>
    </location>
</feature>
<dbReference type="eggNOG" id="COG3883">
    <property type="taxonomic scope" value="Bacteria"/>
</dbReference>
<feature type="domain" description="Peptidoglycan hydrolase PcsB coiled-coil" evidence="5">
    <location>
        <begin position="110"/>
        <end position="180"/>
    </location>
</feature>
<proteinExistence type="predicted"/>
<dbReference type="Gene3D" id="6.10.250.3150">
    <property type="match status" value="1"/>
</dbReference>
<feature type="compositionally biased region" description="Low complexity" evidence="3">
    <location>
        <begin position="272"/>
        <end position="310"/>
    </location>
</feature>
<dbReference type="InterPro" id="IPR016047">
    <property type="entry name" value="M23ase_b-sheet_dom"/>
</dbReference>
<reference evidence="7 9" key="2">
    <citation type="submission" date="2014-01" db="EMBL/GenBank/DDBJ databases">
        <title>Draft genome sequencing of Bacillus alcalophilus CGMCC 1.3604.</title>
        <authorList>
            <person name="Yang J."/>
            <person name="Diao L."/>
            <person name="Yang S."/>
        </authorList>
    </citation>
    <scope>NUCLEOTIDE SEQUENCE [LARGE SCALE GENOMIC DNA]</scope>
    <source>
        <strain evidence="7 9">CGMCC 1.3604</strain>
    </source>
</reference>
<dbReference type="Pfam" id="PF24568">
    <property type="entry name" value="CC_PcsB"/>
    <property type="match status" value="1"/>
</dbReference>
<dbReference type="RefSeq" id="WP_003321467.1">
    <property type="nucleotide sequence ID" value="NZ_ALPT02000028.1"/>
</dbReference>
<dbReference type="Proteomes" id="UP000297014">
    <property type="component" value="Unassembled WGS sequence"/>
</dbReference>
<name>A0A094WNF2_ALKAL</name>
<organism evidence="6 8">
    <name type="scientific">Alkalihalobacillus alcalophilus ATCC 27647 = CGMCC 1.3604</name>
    <dbReference type="NCBI Taxonomy" id="1218173"/>
    <lineage>
        <taxon>Bacteria</taxon>
        <taxon>Bacillati</taxon>
        <taxon>Bacillota</taxon>
        <taxon>Bacilli</taxon>
        <taxon>Bacillales</taxon>
        <taxon>Bacillaceae</taxon>
        <taxon>Alkalihalobacillus</taxon>
    </lineage>
</organism>
<dbReference type="GO" id="GO:0004222">
    <property type="term" value="F:metalloendopeptidase activity"/>
    <property type="evidence" value="ECO:0007669"/>
    <property type="project" value="TreeGrafter"/>
</dbReference>
<dbReference type="EMBL" id="JALP01000049">
    <property type="protein sequence ID" value="THG91767.1"/>
    <property type="molecule type" value="Genomic_DNA"/>
</dbReference>
<evidence type="ECO:0000313" key="9">
    <source>
        <dbReference type="Proteomes" id="UP000297014"/>
    </source>
</evidence>
<comment type="caution">
    <text evidence="6">The sequence shown here is derived from an EMBL/GenBank/DDBJ whole genome shotgun (WGS) entry which is preliminary data.</text>
</comment>
<dbReference type="PANTHER" id="PTHR21666:SF270">
    <property type="entry name" value="MUREIN HYDROLASE ACTIVATOR ENVC"/>
    <property type="match status" value="1"/>
</dbReference>
<evidence type="ECO:0000313" key="8">
    <source>
        <dbReference type="Proteomes" id="UP000002754"/>
    </source>
</evidence>
<keyword evidence="8" id="KW-1185">Reference proteome</keyword>
<dbReference type="Proteomes" id="UP000002754">
    <property type="component" value="Unassembled WGS sequence"/>
</dbReference>
<sequence length="446" mass="50064">MKKNARAIVITLLLVGSLTVDPLNQTVLANSDIESKLSNIEKEREENKKEAGEKQKELEQLEREKKEIINEIERLDHEYAETNQKIREKRAEINQVRENIEKLQAEIIIIEERITERDKLLKDRARSMYQSGGSINYLEVVLGAKSFGDFLDRLSALAVIAQQDRNILDAHIEDHLELEKAKEKVEKELQTLEGHLIELENLMEKLEKQRDEKEKIMKLVEKQEDELHTDLGELEGADEILRAQEQALKNELAAHEERLRREAEEEQKRQNAEAAATTSRSNSGSANNSNSNNSNGSTSQVHSSPSVTSSGFMRPATGSITSTYGPRAVFGGQMHYGIDIGKNGRTGDVPIVAVQEGTVVQSYYSSSYGNVVLIAHQVDGRLITTLYAHMENREVSSGQRVSKGQRIGLMGNTGQSFGAHLHFEVHEGGWNAAKSNAVDPFRYIPR</sequence>
<evidence type="ECO:0000259" key="4">
    <source>
        <dbReference type="Pfam" id="PF01551"/>
    </source>
</evidence>
<evidence type="ECO:0000313" key="6">
    <source>
        <dbReference type="EMBL" id="KGA97503.1"/>
    </source>
</evidence>
<accession>A0A094WNF2</accession>
<keyword evidence="1" id="KW-0732">Signal</keyword>
<dbReference type="InterPro" id="IPR050570">
    <property type="entry name" value="Cell_wall_metabolism_enzyme"/>
</dbReference>
<feature type="coiled-coil region" evidence="2">
    <location>
        <begin position="30"/>
        <end position="113"/>
    </location>
</feature>
<evidence type="ECO:0000259" key="5">
    <source>
        <dbReference type="Pfam" id="PF24568"/>
    </source>
</evidence>
<dbReference type="InterPro" id="IPR011055">
    <property type="entry name" value="Dup_hybrid_motif"/>
</dbReference>
<dbReference type="Gene3D" id="2.70.70.10">
    <property type="entry name" value="Glucose Permease (Domain IIA)"/>
    <property type="match status" value="1"/>
</dbReference>
<dbReference type="OrthoDB" id="9805070at2"/>
<dbReference type="PANTHER" id="PTHR21666">
    <property type="entry name" value="PEPTIDASE-RELATED"/>
    <property type="match status" value="1"/>
</dbReference>
<evidence type="ECO:0000256" key="3">
    <source>
        <dbReference type="SAM" id="MobiDB-lite"/>
    </source>
</evidence>
<feature type="compositionally biased region" description="Basic and acidic residues" evidence="3">
    <location>
        <begin position="257"/>
        <end position="271"/>
    </location>
</feature>
<dbReference type="EMBL" id="ALPT02000028">
    <property type="protein sequence ID" value="KGA97503.1"/>
    <property type="molecule type" value="Genomic_DNA"/>
</dbReference>
<dbReference type="eggNOG" id="COG0739">
    <property type="taxonomic scope" value="Bacteria"/>
</dbReference>
<keyword evidence="2" id="KW-0175">Coiled coil</keyword>
<evidence type="ECO:0000256" key="1">
    <source>
        <dbReference type="ARBA" id="ARBA00022729"/>
    </source>
</evidence>
<feature type="region of interest" description="Disordered" evidence="3">
    <location>
        <begin position="257"/>
        <end position="314"/>
    </location>
</feature>
<dbReference type="InterPro" id="IPR057309">
    <property type="entry name" value="PcsB_CC"/>
</dbReference>
<dbReference type="SUPFAM" id="SSF51261">
    <property type="entry name" value="Duplicated hybrid motif"/>
    <property type="match status" value="1"/>
</dbReference>
<reference evidence="6 8" key="1">
    <citation type="journal article" date="2014" name="Genome Announc.">
        <title>Draft Genome Sequence of Bacillus alcalophilus AV1934, a Classic Alkaliphile Isolated from Human Feces in 1934.</title>
        <authorList>
            <person name="Attie O."/>
            <person name="Jayaprakash A."/>
            <person name="Shah H."/>
            <person name="Paulsen I.T."/>
            <person name="Morino M."/>
            <person name="Takahashi Y."/>
            <person name="Narumi I."/>
            <person name="Sachidanandam R."/>
            <person name="Satoh K."/>
            <person name="Ito M."/>
            <person name="Krulwich T.A."/>
        </authorList>
    </citation>
    <scope>NUCLEOTIDE SEQUENCE [LARGE SCALE GENOMIC DNA]</scope>
    <source>
        <strain evidence="6 8">AV1934</strain>
    </source>
</reference>
<dbReference type="STRING" id="1218173.BALCAV_0210085"/>
<evidence type="ECO:0000313" key="7">
    <source>
        <dbReference type="EMBL" id="THG91767.1"/>
    </source>
</evidence>
<protein>
    <submittedName>
        <fullName evidence="6">Peptidase M23</fullName>
    </submittedName>
</protein>
<dbReference type="AlphaFoldDB" id="A0A094WNF2"/>
<gene>
    <name evidence="7" type="ORF">AJ85_02075</name>
    <name evidence="6" type="ORF">BALCAV_0210085</name>
</gene>
<evidence type="ECO:0000256" key="2">
    <source>
        <dbReference type="SAM" id="Coils"/>
    </source>
</evidence>
<dbReference type="Pfam" id="PF01551">
    <property type="entry name" value="Peptidase_M23"/>
    <property type="match status" value="1"/>
</dbReference>